<feature type="domain" description="Sigma-54 factor interaction" evidence="11">
    <location>
        <begin position="143"/>
        <end position="372"/>
    </location>
</feature>
<keyword evidence="6" id="KW-0010">Activator</keyword>
<dbReference type="CDD" id="cd00009">
    <property type="entry name" value="AAA"/>
    <property type="match status" value="1"/>
</dbReference>
<dbReference type="InterPro" id="IPR003593">
    <property type="entry name" value="AAA+_ATPase"/>
</dbReference>
<dbReference type="InterPro" id="IPR025662">
    <property type="entry name" value="Sigma_54_int_dom_ATP-bd_1"/>
</dbReference>
<dbReference type="EMBL" id="JAPJZI010000001">
    <property type="protein sequence ID" value="MDA5399879.1"/>
    <property type="molecule type" value="Genomic_DNA"/>
</dbReference>
<dbReference type="GO" id="GO:0043565">
    <property type="term" value="F:sequence-specific DNA binding"/>
    <property type="evidence" value="ECO:0007669"/>
    <property type="project" value="InterPro"/>
</dbReference>
<evidence type="ECO:0000256" key="8">
    <source>
        <dbReference type="ARBA" id="ARBA00059408"/>
    </source>
</evidence>
<dbReference type="SUPFAM" id="SSF46689">
    <property type="entry name" value="Homeodomain-like"/>
    <property type="match status" value="1"/>
</dbReference>
<feature type="modified residue" description="4-aspartylphosphate" evidence="10">
    <location>
        <position position="52"/>
    </location>
</feature>
<dbReference type="CDD" id="cd17549">
    <property type="entry name" value="REC_DctD-like"/>
    <property type="match status" value="1"/>
</dbReference>
<dbReference type="Pfam" id="PF00158">
    <property type="entry name" value="Sigma54_activat"/>
    <property type="match status" value="1"/>
</dbReference>
<keyword evidence="4" id="KW-0902">Two-component regulatory system</keyword>
<keyword evidence="1 10" id="KW-0597">Phosphoprotein</keyword>
<gene>
    <name evidence="13" type="ORF">OQ273_14955</name>
</gene>
<evidence type="ECO:0000256" key="2">
    <source>
        <dbReference type="ARBA" id="ARBA00022741"/>
    </source>
</evidence>
<comment type="caution">
    <text evidence="13">The sequence shown here is derived from an EMBL/GenBank/DDBJ whole genome shotgun (WGS) entry which is preliminary data.</text>
</comment>
<dbReference type="FunFam" id="3.40.50.300:FF:000006">
    <property type="entry name" value="DNA-binding transcriptional regulator NtrC"/>
    <property type="match status" value="1"/>
</dbReference>
<dbReference type="InterPro" id="IPR002197">
    <property type="entry name" value="HTH_Fis"/>
</dbReference>
<dbReference type="Pfam" id="PF02954">
    <property type="entry name" value="HTH_8"/>
    <property type="match status" value="1"/>
</dbReference>
<keyword evidence="3" id="KW-0067">ATP-binding</keyword>
<dbReference type="Proteomes" id="UP001151234">
    <property type="component" value="Unassembled WGS sequence"/>
</dbReference>
<keyword evidence="7" id="KW-0804">Transcription</keyword>
<dbReference type="InterPro" id="IPR027417">
    <property type="entry name" value="P-loop_NTPase"/>
</dbReference>
<dbReference type="SUPFAM" id="SSF52172">
    <property type="entry name" value="CheY-like"/>
    <property type="match status" value="1"/>
</dbReference>
<dbReference type="PANTHER" id="PTHR32071">
    <property type="entry name" value="TRANSCRIPTIONAL REGULATORY PROTEIN"/>
    <property type="match status" value="1"/>
</dbReference>
<accession>A0A9X3ZI56</accession>
<dbReference type="Gene3D" id="1.10.8.60">
    <property type="match status" value="1"/>
</dbReference>
<dbReference type="PANTHER" id="PTHR32071:SF57">
    <property type="entry name" value="C4-DICARBOXYLATE TRANSPORT TRANSCRIPTIONAL REGULATORY PROTEIN DCTD"/>
    <property type="match status" value="1"/>
</dbReference>
<dbReference type="Pfam" id="PF25601">
    <property type="entry name" value="AAA_lid_14"/>
    <property type="match status" value="1"/>
</dbReference>
<dbReference type="InterPro" id="IPR058031">
    <property type="entry name" value="AAA_lid_NorR"/>
</dbReference>
<dbReference type="SMART" id="SM00448">
    <property type="entry name" value="REC"/>
    <property type="match status" value="1"/>
</dbReference>
<dbReference type="GO" id="GO:0000160">
    <property type="term" value="P:phosphorelay signal transduction system"/>
    <property type="evidence" value="ECO:0007669"/>
    <property type="project" value="UniProtKB-KW"/>
</dbReference>
<dbReference type="Gene3D" id="3.40.50.300">
    <property type="entry name" value="P-loop containing nucleotide triphosphate hydrolases"/>
    <property type="match status" value="1"/>
</dbReference>
<dbReference type="PROSITE" id="PS50110">
    <property type="entry name" value="RESPONSE_REGULATORY"/>
    <property type="match status" value="1"/>
</dbReference>
<evidence type="ECO:0000313" key="13">
    <source>
        <dbReference type="EMBL" id="MDA5399879.1"/>
    </source>
</evidence>
<dbReference type="InterPro" id="IPR001789">
    <property type="entry name" value="Sig_transdc_resp-reg_receiver"/>
</dbReference>
<dbReference type="InterPro" id="IPR011006">
    <property type="entry name" value="CheY-like_superfamily"/>
</dbReference>
<feature type="domain" description="Response regulatory" evidence="12">
    <location>
        <begin position="3"/>
        <end position="117"/>
    </location>
</feature>
<dbReference type="Pfam" id="PF00072">
    <property type="entry name" value="Response_reg"/>
    <property type="match status" value="1"/>
</dbReference>
<dbReference type="GO" id="GO:0006355">
    <property type="term" value="P:regulation of DNA-templated transcription"/>
    <property type="evidence" value="ECO:0007669"/>
    <property type="project" value="InterPro"/>
</dbReference>
<dbReference type="GO" id="GO:0005524">
    <property type="term" value="F:ATP binding"/>
    <property type="evidence" value="ECO:0007669"/>
    <property type="project" value="UniProtKB-KW"/>
</dbReference>
<reference evidence="13" key="1">
    <citation type="submission" date="2022-11" db="EMBL/GenBank/DDBJ databases">
        <title>Draft genome sequence of Hoeflea poritis E7-10 and Hoeflea prorocentri PM5-8, separated from scleractinian coral Porites lutea and marine dinoflagellate.</title>
        <authorList>
            <person name="Zhang G."/>
            <person name="Wei Q."/>
            <person name="Cai L."/>
        </authorList>
    </citation>
    <scope>NUCLEOTIDE SEQUENCE</scope>
    <source>
        <strain evidence="13">PM5-8</strain>
    </source>
</reference>
<sequence length="446" mass="49436">MSFVLFADDEEHLRLAARQTFELHDQKIALFGDARSLLEQVDRDSNAVVVTDVRMPGMDGIQLLNAVLEIDAEFPVILLTGHGDVSMAVDCMRQGAYDFIEKPFAQEHLVASVKRALEKRQLTLEVRALRSSLNSDDSLLGDLAGNSSVMADLRSRLVTLAALETDVLIFGETGTGKDTVAQLLHKLSARKVAPFVHINCAAIPANMMEIELFGHEIGAFPSAVKSRYGKFEHARGGTVFLDAIEALSLEAQAKLLQAIEDRIITPLGSNNPVELDIRIVAASQSDLKKLVEAGSFRSDLYYRLAGVEIQLPPLDDRREDIPRLFAEFVERAALRHGREGPRIPDALYSKLIARDWPGNVRELRTAAERFVLRLGIDGIDMQQSEKPANKTLAELLSEQERAILIFTLTANDGSLKSTYEALGISRKVLYEKMQKFGLSKQNFLPD</sequence>
<dbReference type="InterPro" id="IPR002078">
    <property type="entry name" value="Sigma_54_int"/>
</dbReference>
<dbReference type="SMART" id="SM00382">
    <property type="entry name" value="AAA"/>
    <property type="match status" value="1"/>
</dbReference>
<dbReference type="FunFam" id="3.40.50.2300:FF:000018">
    <property type="entry name" value="DNA-binding transcriptional regulator NtrC"/>
    <property type="match status" value="1"/>
</dbReference>
<evidence type="ECO:0000256" key="3">
    <source>
        <dbReference type="ARBA" id="ARBA00022840"/>
    </source>
</evidence>
<keyword evidence="5" id="KW-0805">Transcription regulation</keyword>
<dbReference type="AlphaFoldDB" id="A0A9X3ZI56"/>
<proteinExistence type="predicted"/>
<protein>
    <recommendedName>
        <fullName evidence="9">C4-dicarboxylate transport transcriptional regulatory protein DctD</fullName>
    </recommendedName>
</protein>
<evidence type="ECO:0000259" key="11">
    <source>
        <dbReference type="PROSITE" id="PS50045"/>
    </source>
</evidence>
<organism evidence="13 14">
    <name type="scientific">Hoeflea prorocentri</name>
    <dbReference type="NCBI Taxonomy" id="1922333"/>
    <lineage>
        <taxon>Bacteria</taxon>
        <taxon>Pseudomonadati</taxon>
        <taxon>Pseudomonadota</taxon>
        <taxon>Alphaproteobacteria</taxon>
        <taxon>Hyphomicrobiales</taxon>
        <taxon>Rhizobiaceae</taxon>
        <taxon>Hoeflea</taxon>
    </lineage>
</organism>
<dbReference type="InterPro" id="IPR009057">
    <property type="entry name" value="Homeodomain-like_sf"/>
</dbReference>
<evidence type="ECO:0000256" key="7">
    <source>
        <dbReference type="ARBA" id="ARBA00023163"/>
    </source>
</evidence>
<evidence type="ECO:0000256" key="4">
    <source>
        <dbReference type="ARBA" id="ARBA00023012"/>
    </source>
</evidence>
<name>A0A9X3ZI56_9HYPH</name>
<dbReference type="SUPFAM" id="SSF52540">
    <property type="entry name" value="P-loop containing nucleoside triphosphate hydrolases"/>
    <property type="match status" value="1"/>
</dbReference>
<dbReference type="Gene3D" id="1.10.10.60">
    <property type="entry name" value="Homeodomain-like"/>
    <property type="match status" value="1"/>
</dbReference>
<evidence type="ECO:0000256" key="10">
    <source>
        <dbReference type="PROSITE-ProRule" id="PRU00169"/>
    </source>
</evidence>
<dbReference type="PROSITE" id="PS50045">
    <property type="entry name" value="SIGMA54_INTERACT_4"/>
    <property type="match status" value="1"/>
</dbReference>
<keyword evidence="2" id="KW-0547">Nucleotide-binding</keyword>
<evidence type="ECO:0000256" key="5">
    <source>
        <dbReference type="ARBA" id="ARBA00023015"/>
    </source>
</evidence>
<dbReference type="Gene3D" id="3.40.50.2300">
    <property type="match status" value="1"/>
</dbReference>
<evidence type="ECO:0000259" key="12">
    <source>
        <dbReference type="PROSITE" id="PS50110"/>
    </source>
</evidence>
<evidence type="ECO:0000256" key="9">
    <source>
        <dbReference type="ARBA" id="ARBA00067650"/>
    </source>
</evidence>
<evidence type="ECO:0000256" key="6">
    <source>
        <dbReference type="ARBA" id="ARBA00023159"/>
    </source>
</evidence>
<keyword evidence="14" id="KW-1185">Reference proteome</keyword>
<dbReference type="PROSITE" id="PS00675">
    <property type="entry name" value="SIGMA54_INTERACT_1"/>
    <property type="match status" value="1"/>
</dbReference>
<dbReference type="RefSeq" id="WP_267991293.1">
    <property type="nucleotide sequence ID" value="NZ_JAPJZI010000001.1"/>
</dbReference>
<evidence type="ECO:0000313" key="14">
    <source>
        <dbReference type="Proteomes" id="UP001151234"/>
    </source>
</evidence>
<dbReference type="PROSITE" id="PS00688">
    <property type="entry name" value="SIGMA54_INTERACT_3"/>
    <property type="match status" value="1"/>
</dbReference>
<evidence type="ECO:0000256" key="1">
    <source>
        <dbReference type="ARBA" id="ARBA00022553"/>
    </source>
</evidence>
<comment type="function">
    <text evidence="8">Member of the two-component regulatory system DctB/DctD involved in the transport of C4-dicarboxylates. When activated by DctB acts in conjunction with sigma-54 to activate the transcription of dctA.</text>
</comment>
<dbReference type="InterPro" id="IPR025944">
    <property type="entry name" value="Sigma_54_int_dom_CS"/>
</dbReference>